<evidence type="ECO:0000256" key="10">
    <source>
        <dbReference type="SAM" id="SignalP"/>
    </source>
</evidence>
<dbReference type="Gene3D" id="2.170.130.10">
    <property type="entry name" value="TonB-dependent receptor, plug domain"/>
    <property type="match status" value="1"/>
</dbReference>
<dbReference type="InterPro" id="IPR036942">
    <property type="entry name" value="Beta-barrel_TonB_sf"/>
</dbReference>
<dbReference type="Gene3D" id="2.40.170.20">
    <property type="entry name" value="TonB-dependent receptor, beta-barrel domain"/>
    <property type="match status" value="1"/>
</dbReference>
<dbReference type="InterPro" id="IPR012910">
    <property type="entry name" value="Plug_dom"/>
</dbReference>
<evidence type="ECO:0000256" key="6">
    <source>
        <dbReference type="ARBA" id="ARBA00023136"/>
    </source>
</evidence>
<protein>
    <submittedName>
        <fullName evidence="12">Fe(3+) dicitrate transport protein</fullName>
    </submittedName>
</protein>
<dbReference type="RefSeq" id="WP_064044650.1">
    <property type="nucleotide sequence ID" value="NZ_LUUF01000056.1"/>
</dbReference>
<evidence type="ECO:0000256" key="2">
    <source>
        <dbReference type="ARBA" id="ARBA00022448"/>
    </source>
</evidence>
<keyword evidence="4 9" id="KW-0812">Transmembrane</keyword>
<dbReference type="SUPFAM" id="SSF56935">
    <property type="entry name" value="Porins"/>
    <property type="match status" value="1"/>
</dbReference>
<dbReference type="InterPro" id="IPR039426">
    <property type="entry name" value="TonB-dep_rcpt-like"/>
</dbReference>
<keyword evidence="6 9" id="KW-0472">Membrane</keyword>
<keyword evidence="5" id="KW-0798">TonB box</keyword>
<keyword evidence="13" id="KW-1185">Reference proteome</keyword>
<comment type="caution">
    <text evidence="12">The sequence shown here is derived from an EMBL/GenBank/DDBJ whole genome shotgun (WGS) entry which is preliminary data.</text>
</comment>
<evidence type="ECO:0000256" key="8">
    <source>
        <dbReference type="ARBA" id="ARBA00023237"/>
    </source>
</evidence>
<keyword evidence="3 9" id="KW-1134">Transmembrane beta strand</keyword>
<evidence type="ECO:0000313" key="13">
    <source>
        <dbReference type="Proteomes" id="UP000295649"/>
    </source>
</evidence>
<evidence type="ECO:0000256" key="1">
    <source>
        <dbReference type="ARBA" id="ARBA00004571"/>
    </source>
</evidence>
<sequence length="712" mass="78273">MKRATSRLAITLAGSAYLASLPLAAVEPDQDNTATLEEITVKGDWLEPPTKDNIRTYPGGRSAITDTELQQAGARTLEDALRLVPGVRAQDETGTGILPNIGVRGLDPRRSTRTLVLVDGIPIALAPYGQTGLSMFPLTMQTVDRVDVARGGAAVRYGPNNVGGVINFISKPIQDKFSATLREALTISTETGNVLTDSYLRAGGFVNDRLGLQFQANTLMGDSSRAHSDTEVENLALDAHWFVTDNASLKAGLQYYNTDTQLPGSLSPKAYEQDRFQSQRPYDKFQGDTVRGHLVYNQNFNLFGSPAEFNWTNFAHTSDREFTVGCQLNAAATSCNLDPSKVSDGVQTSPRTFTVYGTEPRLTVATKTGWLDHKFTLGGRYVSEDVEQGVDRNRLSTGKITNAQDFHFGTDAFALYGSDTLSVWNDRLNVTPGLRAEWIDQSSYNRLAGTAVDSRSNELLPGVDVGIKLWPDKLFLFGNVHKSLQPVQFTQITLGGDTGVEKAWNYEAGLRVSPLSELDATFSYFRFDFDNQIVGVVKNGTTKFRNLGQAQHQGYETELDWRPSFLAGLDLKAGYTYVDTQQLNNLFSGTTQVAFKNNEVPFSSHHQISLQGNYRINTVNFNVNGSYLSSAFTDAANTVPENAVGDKGKIPGYWLWNAQITKDFRVDKANMRVGLAGNNLFNQDYYFRGVDTSLGRMAGPGRSVMLSLQMDL</sequence>
<dbReference type="NCBIfam" id="TIGR01783">
    <property type="entry name" value="TonB-siderophor"/>
    <property type="match status" value="1"/>
</dbReference>
<keyword evidence="2 9" id="KW-0813">Transport</keyword>
<keyword evidence="8 9" id="KW-0998">Cell outer membrane</keyword>
<evidence type="ECO:0000313" key="12">
    <source>
        <dbReference type="EMBL" id="TCV86131.1"/>
    </source>
</evidence>
<evidence type="ECO:0000256" key="3">
    <source>
        <dbReference type="ARBA" id="ARBA00022452"/>
    </source>
</evidence>
<comment type="similarity">
    <text evidence="9">Belongs to the TonB-dependent receptor family.</text>
</comment>
<feature type="domain" description="TonB-dependent receptor plug" evidence="11">
    <location>
        <begin position="55"/>
        <end position="165"/>
    </location>
</feature>
<dbReference type="InterPro" id="IPR037066">
    <property type="entry name" value="Plug_dom_sf"/>
</dbReference>
<comment type="subcellular location">
    <subcellularLocation>
        <location evidence="1 9">Cell outer membrane</location>
        <topology evidence="1 9">Multi-pass membrane protein</topology>
    </subcellularLocation>
</comment>
<keyword evidence="10" id="KW-0732">Signal</keyword>
<name>A0ABY2CPW1_METMH</name>
<evidence type="ECO:0000256" key="4">
    <source>
        <dbReference type="ARBA" id="ARBA00022692"/>
    </source>
</evidence>
<evidence type="ECO:0000256" key="9">
    <source>
        <dbReference type="PROSITE-ProRule" id="PRU01360"/>
    </source>
</evidence>
<dbReference type="Pfam" id="PF07715">
    <property type="entry name" value="Plug"/>
    <property type="match status" value="1"/>
</dbReference>
<dbReference type="PANTHER" id="PTHR30442:SF0">
    <property type="entry name" value="FE(3+) DICITRATE TRANSPORT PROTEIN FECA"/>
    <property type="match status" value="1"/>
</dbReference>
<dbReference type="CDD" id="cd01347">
    <property type="entry name" value="ligand_gated_channel"/>
    <property type="match status" value="1"/>
</dbReference>
<evidence type="ECO:0000256" key="5">
    <source>
        <dbReference type="ARBA" id="ARBA00023077"/>
    </source>
</evidence>
<dbReference type="Proteomes" id="UP000295649">
    <property type="component" value="Unassembled WGS sequence"/>
</dbReference>
<gene>
    <name evidence="12" type="ORF">EDE11_10475</name>
</gene>
<dbReference type="PANTHER" id="PTHR30442">
    <property type="entry name" value="IRON III DICITRATE TRANSPORT PROTEIN FECA"/>
    <property type="match status" value="1"/>
</dbReference>
<feature type="chain" id="PRO_5045424666" evidence="10">
    <location>
        <begin position="25"/>
        <end position="712"/>
    </location>
</feature>
<dbReference type="PROSITE" id="PS52016">
    <property type="entry name" value="TONB_DEPENDENT_REC_3"/>
    <property type="match status" value="1"/>
</dbReference>
<evidence type="ECO:0000259" key="11">
    <source>
        <dbReference type="Pfam" id="PF07715"/>
    </source>
</evidence>
<reference evidence="12 13" key="1">
    <citation type="submission" date="2019-03" db="EMBL/GenBank/DDBJ databases">
        <title>Systems level insights into methane cycling in arid and semi-arid ecosystems.</title>
        <authorList>
            <person name="Kalyuzhnaya M."/>
        </authorList>
    </citation>
    <scope>NUCLEOTIDE SEQUENCE [LARGE SCALE GENOMIC DNA]</scope>
    <source>
        <strain evidence="12 13">S-1</strain>
    </source>
</reference>
<keyword evidence="7" id="KW-0675">Receptor</keyword>
<dbReference type="InterPro" id="IPR010105">
    <property type="entry name" value="TonB_sidphr_rcpt"/>
</dbReference>
<feature type="signal peptide" evidence="10">
    <location>
        <begin position="1"/>
        <end position="24"/>
    </location>
</feature>
<evidence type="ECO:0000256" key="7">
    <source>
        <dbReference type="ARBA" id="ARBA00023170"/>
    </source>
</evidence>
<organism evidence="12 13">
    <name type="scientific">Methylomonas methanica</name>
    <dbReference type="NCBI Taxonomy" id="421"/>
    <lineage>
        <taxon>Bacteria</taxon>
        <taxon>Pseudomonadati</taxon>
        <taxon>Pseudomonadota</taxon>
        <taxon>Gammaproteobacteria</taxon>
        <taxon>Methylococcales</taxon>
        <taxon>Methylococcaceae</taxon>
        <taxon>Methylomonas</taxon>
    </lineage>
</organism>
<dbReference type="EMBL" id="SMCN01000004">
    <property type="protein sequence ID" value="TCV86131.1"/>
    <property type="molecule type" value="Genomic_DNA"/>
</dbReference>
<accession>A0ABY2CPW1</accession>
<proteinExistence type="inferred from homology"/>